<proteinExistence type="predicted"/>
<organism evidence="1 2">
    <name type="scientific">Streptomyces olivochromogenes</name>
    <dbReference type="NCBI Taxonomy" id="1963"/>
    <lineage>
        <taxon>Bacteria</taxon>
        <taxon>Bacillati</taxon>
        <taxon>Actinomycetota</taxon>
        <taxon>Actinomycetes</taxon>
        <taxon>Kitasatosporales</taxon>
        <taxon>Streptomycetaceae</taxon>
        <taxon>Streptomyces</taxon>
    </lineage>
</organism>
<dbReference type="AlphaFoldDB" id="A0A250VV44"/>
<gene>
    <name evidence="1" type="ORF">SO3561_09520</name>
</gene>
<evidence type="ECO:0000313" key="2">
    <source>
        <dbReference type="Proteomes" id="UP000217446"/>
    </source>
</evidence>
<dbReference type="Proteomes" id="UP000217446">
    <property type="component" value="Unassembled WGS sequence"/>
</dbReference>
<evidence type="ECO:0000313" key="1">
    <source>
        <dbReference type="EMBL" id="GAX57949.1"/>
    </source>
</evidence>
<dbReference type="EMBL" id="BDQI01000043">
    <property type="protein sequence ID" value="GAX57949.1"/>
    <property type="molecule type" value="Genomic_DNA"/>
</dbReference>
<comment type="caution">
    <text evidence="1">The sequence shown here is derived from an EMBL/GenBank/DDBJ whole genome shotgun (WGS) entry which is preliminary data.</text>
</comment>
<protein>
    <submittedName>
        <fullName evidence="1">Uncharacterized protein</fullName>
    </submittedName>
</protein>
<reference evidence="2" key="1">
    <citation type="submission" date="2017-05" db="EMBL/GenBank/DDBJ databases">
        <title>Streptomyces olivochromogenes NBRC 3561 whole genome shotgun sequence.</title>
        <authorList>
            <person name="Dohra H."/>
            <person name="Kodani S."/>
        </authorList>
    </citation>
    <scope>NUCLEOTIDE SEQUENCE [LARGE SCALE GENOMIC DNA]</scope>
    <source>
        <strain evidence="2">NBRC 3561</strain>
    </source>
</reference>
<accession>A0A250VV44</accession>
<keyword evidence="2" id="KW-1185">Reference proteome</keyword>
<sequence>MARERRVLLGAQEPPPVLCLCSGPSASHLLEPHQNRHNAFHSRLKELGAQARQ</sequence>
<name>A0A250VV44_STROL</name>